<evidence type="ECO:0000256" key="1">
    <source>
        <dbReference type="SAM" id="MobiDB-lite"/>
    </source>
</evidence>
<dbReference type="InterPro" id="IPR000914">
    <property type="entry name" value="SBP_5_dom"/>
</dbReference>
<dbReference type="EMBL" id="JAPDDP010000006">
    <property type="protein sequence ID" value="MDA0179699.1"/>
    <property type="molecule type" value="Genomic_DNA"/>
</dbReference>
<organism evidence="3 4">
    <name type="scientific">Solirubrobacter phytolaccae</name>
    <dbReference type="NCBI Taxonomy" id="1404360"/>
    <lineage>
        <taxon>Bacteria</taxon>
        <taxon>Bacillati</taxon>
        <taxon>Actinomycetota</taxon>
        <taxon>Thermoleophilia</taxon>
        <taxon>Solirubrobacterales</taxon>
        <taxon>Solirubrobacteraceae</taxon>
        <taxon>Solirubrobacter</taxon>
    </lineage>
</organism>
<sequence length="570" mass="60128">MLHLKTVVPAALAVLLLAGCGADSSRDDEQAAQAPVAKRGGVLTVPWSGDVDSIDPGITYYSGGYMVANVTQRTPLAYEPGKVDPRPDLASATPEVSEDGKTVTVKLREGVRFSPPVKREVTSADLKYAIERGFFKTVNNPYAGSYFGDLVGAKVGAEPGTQVPGITTPDEHTVVFKLSRGTGGTLAAALVLPLAAPVPREYALPLDREKASGYGAKQVATGPYMVAEYNPGTTITLVRNPSWDAKTDFRPAYLDKIEMPQGNDDATIAARRVLDGQSMVSGDWLLPPAMLKKAAEDTPDQLELVDSGGGRWAALNTKVEPFDDVNVRKAVLAAFDRKGVLLALGGKHVGTVATHFLPPGMPGFEQAGGESGTGVDFLANPSGDKAVAAKYLQAAGYASGRYEGTEELLMVGPRDGNGKAVSELAKAAFESIGFKVNLRLLSQQIVMTKYCTVPAAEVAVCPNIGWTRDFADGQTYLDATFNGKAIQPAGNVNASQLDDPAVNAAIEDAKVETDPAVRAQKWGDVDRAITALAPAVPLTWDRVPMAHSANVNAVANASLGVWDFAFTSLR</sequence>
<evidence type="ECO:0000313" key="4">
    <source>
        <dbReference type="Proteomes" id="UP001147653"/>
    </source>
</evidence>
<dbReference type="Proteomes" id="UP001147653">
    <property type="component" value="Unassembled WGS sequence"/>
</dbReference>
<reference evidence="3" key="1">
    <citation type="submission" date="2022-10" db="EMBL/GenBank/DDBJ databases">
        <title>The WGS of Solirubrobacter phytolaccae KCTC 29190.</title>
        <authorList>
            <person name="Jiang Z."/>
        </authorList>
    </citation>
    <scope>NUCLEOTIDE SEQUENCE</scope>
    <source>
        <strain evidence="3">KCTC 29190</strain>
    </source>
</reference>
<dbReference type="GO" id="GO:0042597">
    <property type="term" value="C:periplasmic space"/>
    <property type="evidence" value="ECO:0007669"/>
    <property type="project" value="UniProtKB-ARBA"/>
</dbReference>
<proteinExistence type="predicted"/>
<evidence type="ECO:0000313" key="3">
    <source>
        <dbReference type="EMBL" id="MDA0179699.1"/>
    </source>
</evidence>
<dbReference type="Pfam" id="PF00496">
    <property type="entry name" value="SBP_bac_5"/>
    <property type="match status" value="1"/>
</dbReference>
<accession>A0A9X3N4W8</accession>
<dbReference type="PIRSF" id="PIRSF002741">
    <property type="entry name" value="MppA"/>
    <property type="match status" value="1"/>
</dbReference>
<dbReference type="GO" id="GO:0043190">
    <property type="term" value="C:ATP-binding cassette (ABC) transporter complex"/>
    <property type="evidence" value="ECO:0007669"/>
    <property type="project" value="InterPro"/>
</dbReference>
<dbReference type="GO" id="GO:1904680">
    <property type="term" value="F:peptide transmembrane transporter activity"/>
    <property type="evidence" value="ECO:0007669"/>
    <property type="project" value="TreeGrafter"/>
</dbReference>
<gene>
    <name evidence="3" type="ORF">OJ997_05295</name>
</gene>
<keyword evidence="4" id="KW-1185">Reference proteome</keyword>
<dbReference type="PANTHER" id="PTHR30290:SF83">
    <property type="entry name" value="ABC TRANSPORTER SUBSTRATE-BINDING PROTEIN"/>
    <property type="match status" value="1"/>
</dbReference>
<dbReference type="AlphaFoldDB" id="A0A9X3N4W8"/>
<dbReference type="Gene3D" id="3.10.105.10">
    <property type="entry name" value="Dipeptide-binding Protein, Domain 3"/>
    <property type="match status" value="1"/>
</dbReference>
<dbReference type="Gene3D" id="3.40.190.10">
    <property type="entry name" value="Periplasmic binding protein-like II"/>
    <property type="match status" value="1"/>
</dbReference>
<dbReference type="SUPFAM" id="SSF53850">
    <property type="entry name" value="Periplasmic binding protein-like II"/>
    <property type="match status" value="1"/>
</dbReference>
<comment type="caution">
    <text evidence="3">The sequence shown here is derived from an EMBL/GenBank/DDBJ whole genome shotgun (WGS) entry which is preliminary data.</text>
</comment>
<feature type="domain" description="Solute-binding protein family 5" evidence="2">
    <location>
        <begin position="85"/>
        <end position="484"/>
    </location>
</feature>
<dbReference type="InterPro" id="IPR030678">
    <property type="entry name" value="Peptide/Ni-bd"/>
</dbReference>
<evidence type="ECO:0000259" key="2">
    <source>
        <dbReference type="Pfam" id="PF00496"/>
    </source>
</evidence>
<dbReference type="PANTHER" id="PTHR30290">
    <property type="entry name" value="PERIPLASMIC BINDING COMPONENT OF ABC TRANSPORTER"/>
    <property type="match status" value="1"/>
</dbReference>
<protein>
    <submittedName>
        <fullName evidence="3">ABC transporter substrate-binding protein</fullName>
    </submittedName>
</protein>
<dbReference type="RefSeq" id="WP_270023998.1">
    <property type="nucleotide sequence ID" value="NZ_JAPDDP010000006.1"/>
</dbReference>
<dbReference type="PROSITE" id="PS51257">
    <property type="entry name" value="PROKAR_LIPOPROTEIN"/>
    <property type="match status" value="1"/>
</dbReference>
<feature type="region of interest" description="Disordered" evidence="1">
    <location>
        <begin position="79"/>
        <end position="101"/>
    </location>
</feature>
<name>A0A9X3N4W8_9ACTN</name>
<dbReference type="GO" id="GO:0015833">
    <property type="term" value="P:peptide transport"/>
    <property type="evidence" value="ECO:0007669"/>
    <property type="project" value="TreeGrafter"/>
</dbReference>
<dbReference type="InterPro" id="IPR039424">
    <property type="entry name" value="SBP_5"/>
</dbReference>